<evidence type="ECO:0000256" key="5">
    <source>
        <dbReference type="ARBA" id="ARBA00022692"/>
    </source>
</evidence>
<dbReference type="Proteomes" id="UP001596201">
    <property type="component" value="Unassembled WGS sequence"/>
</dbReference>
<evidence type="ECO:0000256" key="10">
    <source>
        <dbReference type="SAM" id="Phobius"/>
    </source>
</evidence>
<keyword evidence="8 10" id="KW-0472">Membrane</keyword>
<keyword evidence="2" id="KW-0813">Transport</keyword>
<dbReference type="NCBIfam" id="TIGR00797">
    <property type="entry name" value="matE"/>
    <property type="match status" value="1"/>
</dbReference>
<organism evidence="11 12">
    <name type="scientific">Salinirubrum litoreum</name>
    <dbReference type="NCBI Taxonomy" id="1126234"/>
    <lineage>
        <taxon>Archaea</taxon>
        <taxon>Methanobacteriati</taxon>
        <taxon>Methanobacteriota</taxon>
        <taxon>Stenosarchaea group</taxon>
        <taxon>Halobacteria</taxon>
        <taxon>Halobacteriales</taxon>
        <taxon>Haloferacaceae</taxon>
        <taxon>Salinirubrum</taxon>
    </lineage>
</organism>
<evidence type="ECO:0000256" key="7">
    <source>
        <dbReference type="ARBA" id="ARBA00023065"/>
    </source>
</evidence>
<comment type="caution">
    <text evidence="11">The sequence shown here is derived from an EMBL/GenBank/DDBJ whole genome shotgun (WGS) entry which is preliminary data.</text>
</comment>
<accession>A0ABD5R6T6</accession>
<keyword evidence="6 10" id="KW-1133">Transmembrane helix</keyword>
<dbReference type="InterPro" id="IPR050222">
    <property type="entry name" value="MATE_MdtK"/>
</dbReference>
<keyword evidence="12" id="KW-1185">Reference proteome</keyword>
<dbReference type="CDD" id="cd13137">
    <property type="entry name" value="MATE_NorM_like"/>
    <property type="match status" value="1"/>
</dbReference>
<dbReference type="AlphaFoldDB" id="A0ABD5R6T6"/>
<evidence type="ECO:0000256" key="3">
    <source>
        <dbReference type="ARBA" id="ARBA00022449"/>
    </source>
</evidence>
<dbReference type="RefSeq" id="WP_227228990.1">
    <property type="nucleotide sequence ID" value="NZ_JAJCVJ010000001.1"/>
</dbReference>
<keyword evidence="4" id="KW-1003">Cell membrane</keyword>
<name>A0ABD5R6T6_9EURY</name>
<dbReference type="EMBL" id="JBHSKX010000001">
    <property type="protein sequence ID" value="MFC5365728.1"/>
    <property type="molecule type" value="Genomic_DNA"/>
</dbReference>
<evidence type="ECO:0000313" key="11">
    <source>
        <dbReference type="EMBL" id="MFC5365728.1"/>
    </source>
</evidence>
<keyword evidence="7" id="KW-0406">Ion transport</keyword>
<keyword evidence="5 10" id="KW-0812">Transmembrane</keyword>
<evidence type="ECO:0000256" key="2">
    <source>
        <dbReference type="ARBA" id="ARBA00022448"/>
    </source>
</evidence>
<evidence type="ECO:0000313" key="12">
    <source>
        <dbReference type="Proteomes" id="UP001596201"/>
    </source>
</evidence>
<dbReference type="PANTHER" id="PTHR43298:SF2">
    <property type="entry name" value="FMN_FAD EXPORTER YEEO-RELATED"/>
    <property type="match status" value="1"/>
</dbReference>
<feature type="transmembrane region" description="Helical" evidence="10">
    <location>
        <begin position="136"/>
        <end position="154"/>
    </location>
</feature>
<evidence type="ECO:0000256" key="6">
    <source>
        <dbReference type="ARBA" id="ARBA00022989"/>
    </source>
</evidence>
<feature type="transmembrane region" description="Helical" evidence="10">
    <location>
        <begin position="199"/>
        <end position="220"/>
    </location>
</feature>
<evidence type="ECO:0000256" key="1">
    <source>
        <dbReference type="ARBA" id="ARBA00004651"/>
    </source>
</evidence>
<dbReference type="GO" id="GO:0015297">
    <property type="term" value="F:antiporter activity"/>
    <property type="evidence" value="ECO:0007669"/>
    <property type="project" value="UniProtKB-KW"/>
</dbReference>
<feature type="transmembrane region" description="Helical" evidence="10">
    <location>
        <begin position="166"/>
        <end position="187"/>
    </location>
</feature>
<dbReference type="Pfam" id="PF01554">
    <property type="entry name" value="MatE"/>
    <property type="match status" value="2"/>
</dbReference>
<reference evidence="11 12" key="1">
    <citation type="journal article" date="2019" name="Int. J. Syst. Evol. Microbiol.">
        <title>The Global Catalogue of Microorganisms (GCM) 10K type strain sequencing project: providing services to taxonomists for standard genome sequencing and annotation.</title>
        <authorList>
            <consortium name="The Broad Institute Genomics Platform"/>
            <consortium name="The Broad Institute Genome Sequencing Center for Infectious Disease"/>
            <person name="Wu L."/>
            <person name="Ma J."/>
        </authorList>
    </citation>
    <scope>NUCLEOTIDE SEQUENCE [LARGE SCALE GENOMIC DNA]</scope>
    <source>
        <strain evidence="11 12">CGMCC 1.12237</strain>
    </source>
</reference>
<feature type="transmembrane region" description="Helical" evidence="10">
    <location>
        <begin position="320"/>
        <end position="342"/>
    </location>
</feature>
<feature type="transmembrane region" description="Helical" evidence="10">
    <location>
        <begin position="362"/>
        <end position="383"/>
    </location>
</feature>
<protein>
    <recommendedName>
        <fullName evidence="9">Multidrug-efflux transporter</fullName>
    </recommendedName>
</protein>
<evidence type="ECO:0000256" key="8">
    <source>
        <dbReference type="ARBA" id="ARBA00023136"/>
    </source>
</evidence>
<feature type="transmembrane region" description="Helical" evidence="10">
    <location>
        <begin position="94"/>
        <end position="116"/>
    </location>
</feature>
<feature type="transmembrane region" description="Helical" evidence="10">
    <location>
        <begin position="50"/>
        <end position="73"/>
    </location>
</feature>
<evidence type="ECO:0000256" key="4">
    <source>
        <dbReference type="ARBA" id="ARBA00022475"/>
    </source>
</evidence>
<dbReference type="PANTHER" id="PTHR43298">
    <property type="entry name" value="MULTIDRUG RESISTANCE PROTEIN NORM-RELATED"/>
    <property type="match status" value="1"/>
</dbReference>
<feature type="transmembrane region" description="Helical" evidence="10">
    <location>
        <begin position="438"/>
        <end position="460"/>
    </location>
</feature>
<keyword evidence="3" id="KW-0050">Antiport</keyword>
<dbReference type="PIRSF" id="PIRSF006603">
    <property type="entry name" value="DinF"/>
    <property type="match status" value="1"/>
</dbReference>
<dbReference type="InterPro" id="IPR002528">
    <property type="entry name" value="MATE_fam"/>
</dbReference>
<dbReference type="GO" id="GO:0006811">
    <property type="term" value="P:monoatomic ion transport"/>
    <property type="evidence" value="ECO:0007669"/>
    <property type="project" value="UniProtKB-KW"/>
</dbReference>
<gene>
    <name evidence="11" type="ORF">ACFPJ5_02175</name>
</gene>
<comment type="subcellular location">
    <subcellularLocation>
        <location evidence="1">Cell membrane</location>
        <topology evidence="1">Multi-pass membrane protein</topology>
    </subcellularLocation>
</comment>
<dbReference type="GO" id="GO:0005886">
    <property type="term" value="C:plasma membrane"/>
    <property type="evidence" value="ECO:0007669"/>
    <property type="project" value="UniProtKB-SubCell"/>
</dbReference>
<evidence type="ECO:0000256" key="9">
    <source>
        <dbReference type="ARBA" id="ARBA00031636"/>
    </source>
</evidence>
<dbReference type="InterPro" id="IPR048279">
    <property type="entry name" value="MdtK-like"/>
</dbReference>
<feature type="transmembrane region" description="Helical" evidence="10">
    <location>
        <begin position="404"/>
        <end position="426"/>
    </location>
</feature>
<sequence>MFDLSQEEITEGSISRALVLLAAPLVVQNLVQVVQQVVDTFWVGRIGETAVAAVGLNFPLTALLLSVLTTPFVGVQVLVSQRTGSDDRAGARSAGFHGLVLALVLGVAMALVTVTYAEELIALLNPGDEVARLAVLYLRIYIVGVVAAAASDALEAGFIGSGDSRAALYINLTVVAVNIVLDPFLILGLGPFPALGIEGAAYATAAGFLCGFLLAAGLTLGGRDSYTLTRESVGFEVDEFRELIDVGGPTTAQRLGGQSVRVVLVSIVAITGGAAGLAAYTVGARIAAIAYIPASGLQQAAQSIVGQNLGAGQPGRASRVTWVGVGIAAGALSVVGAIQWVVPEFITTVFVPDLTPLGFEYTVTYLEILAYSYWAIGGTYLFLGGFNGARRTRTSLVVDLLKYWGIRFPIGVLALPTTFAVSLLGVSLTPGVGLGVTAIFWAVTISNVVTVVGVGAYYWYTTNDGMLERAADSVSNSASGD</sequence>
<proteinExistence type="predicted"/>